<dbReference type="Proteomes" id="UP000425960">
    <property type="component" value="Plasmid Do28_1"/>
</dbReference>
<geneLocation type="plasmid" evidence="2">
    <name>do28_1 dna</name>
</geneLocation>
<accession>A0A5K8A2Z4</accession>
<sequence length="64" mass="7211">MAIFRTQQKEEVKAAVNGFEIHPLAAHAKSVDQMFQIKKQFGCDRICQSLMVKLAKIPQKEPGP</sequence>
<reference evidence="1 2" key="1">
    <citation type="submission" date="2019-11" db="EMBL/GenBank/DDBJ databases">
        <title>Comparative genomics of hydrocarbon-degrading Desulfosarcina strains.</title>
        <authorList>
            <person name="Watanabe M."/>
            <person name="Kojima H."/>
            <person name="Fukui M."/>
        </authorList>
    </citation>
    <scope>NUCLEOTIDE SEQUENCE [LARGE SCALE GENOMIC DNA]</scope>
    <source>
        <strain evidence="1 2">28bB2T</strain>
        <plasmid evidence="2">do28_1 dna</plasmid>
    </source>
</reference>
<dbReference type="KEGG" id="dov:DSCO28_73540"/>
<organism evidence="1 2">
    <name type="scientific">Desulfosarcina ovata subsp. sediminis</name>
    <dbReference type="NCBI Taxonomy" id="885957"/>
    <lineage>
        <taxon>Bacteria</taxon>
        <taxon>Pseudomonadati</taxon>
        <taxon>Thermodesulfobacteriota</taxon>
        <taxon>Desulfobacteria</taxon>
        <taxon>Desulfobacterales</taxon>
        <taxon>Desulfosarcinaceae</taxon>
        <taxon>Desulfosarcina</taxon>
    </lineage>
</organism>
<name>A0A5K8A2Z4_9BACT</name>
<proteinExistence type="predicted"/>
<gene>
    <name evidence="1" type="ORF">DSCO28_73540</name>
</gene>
<dbReference type="EMBL" id="AP021877">
    <property type="protein sequence ID" value="BBO86788.1"/>
    <property type="molecule type" value="Genomic_DNA"/>
</dbReference>
<evidence type="ECO:0000313" key="2">
    <source>
        <dbReference type="Proteomes" id="UP000425960"/>
    </source>
</evidence>
<dbReference type="RefSeq" id="WP_155326362.1">
    <property type="nucleotide sequence ID" value="NZ_AP021877.1"/>
</dbReference>
<dbReference type="AlphaFoldDB" id="A0A5K8A2Z4"/>
<evidence type="ECO:0000313" key="1">
    <source>
        <dbReference type="EMBL" id="BBO86788.1"/>
    </source>
</evidence>
<protein>
    <submittedName>
        <fullName evidence="1">Uncharacterized protein</fullName>
    </submittedName>
</protein>
<keyword evidence="1" id="KW-0614">Plasmid</keyword>